<reference evidence="6 7" key="1">
    <citation type="submission" date="2021-05" db="EMBL/GenBank/DDBJ databases">
        <title>Fusibacter ferrireducens sp. nov., an anaerobic, sulfur- and Fe-reducing bacterium isolated from the mangrove sediment.</title>
        <authorList>
            <person name="Qiu D."/>
        </authorList>
    </citation>
    <scope>NUCLEOTIDE SEQUENCE [LARGE SCALE GENOMIC DNA]</scope>
    <source>
        <strain evidence="6 7">DSM 12116</strain>
    </source>
</reference>
<keyword evidence="2" id="KW-0238">DNA-binding</keyword>
<accession>A0ABS5PWK7</accession>
<sequence length="221" mass="25129">MKQIHQLLENPLFKGIDYESFTQNFIVEKLKIFHYPKGTIIVQENEKCSSIGFILDGLLTAQQLAQDGKILTINSFGTNESFGAALYSLPDSIYPFNIYAQADSHVVYISFSDIKRVLDSSTIFSNNFIHFLSERIYAFSNKIQLLQYNDVRSRLIKYLSNESKELGSTTFELRHTKVAISNVIGVARPSVSRELKNMAEDQLIKISGRNVELLNTSIFNL</sequence>
<comment type="caution">
    <text evidence="6">The sequence shown here is derived from an EMBL/GenBank/DDBJ whole genome shotgun (WGS) entry which is preliminary data.</text>
</comment>
<organism evidence="6 7">
    <name type="scientific">Fusibacter paucivorans</name>
    <dbReference type="NCBI Taxonomy" id="76009"/>
    <lineage>
        <taxon>Bacteria</taxon>
        <taxon>Bacillati</taxon>
        <taxon>Bacillota</taxon>
        <taxon>Clostridia</taxon>
        <taxon>Eubacteriales</taxon>
        <taxon>Eubacteriales Family XII. Incertae Sedis</taxon>
        <taxon>Fusibacter</taxon>
    </lineage>
</organism>
<keyword evidence="3" id="KW-0804">Transcription</keyword>
<feature type="domain" description="HTH crp-type" evidence="5">
    <location>
        <begin position="149"/>
        <end position="217"/>
    </location>
</feature>
<name>A0ABS5PWK7_9FIRM</name>
<dbReference type="EMBL" id="JAHBCL010000056">
    <property type="protein sequence ID" value="MBS7528737.1"/>
    <property type="molecule type" value="Genomic_DNA"/>
</dbReference>
<dbReference type="Pfam" id="PF00027">
    <property type="entry name" value="cNMP_binding"/>
    <property type="match status" value="1"/>
</dbReference>
<evidence type="ECO:0000256" key="1">
    <source>
        <dbReference type="ARBA" id="ARBA00023015"/>
    </source>
</evidence>
<dbReference type="InterPro" id="IPR018490">
    <property type="entry name" value="cNMP-bd_dom_sf"/>
</dbReference>
<dbReference type="SUPFAM" id="SSF46785">
    <property type="entry name" value="Winged helix' DNA-binding domain"/>
    <property type="match status" value="1"/>
</dbReference>
<dbReference type="PROSITE" id="PS50042">
    <property type="entry name" value="CNMP_BINDING_3"/>
    <property type="match status" value="1"/>
</dbReference>
<evidence type="ECO:0000259" key="5">
    <source>
        <dbReference type="PROSITE" id="PS51063"/>
    </source>
</evidence>
<dbReference type="CDD" id="cd00038">
    <property type="entry name" value="CAP_ED"/>
    <property type="match status" value="1"/>
</dbReference>
<dbReference type="SMART" id="SM00419">
    <property type="entry name" value="HTH_CRP"/>
    <property type="match status" value="1"/>
</dbReference>
<dbReference type="InterPro" id="IPR014710">
    <property type="entry name" value="RmlC-like_jellyroll"/>
</dbReference>
<keyword evidence="7" id="KW-1185">Reference proteome</keyword>
<proteinExistence type="predicted"/>
<protein>
    <submittedName>
        <fullName evidence="6">Crp/Fnr family transcriptional regulator</fullName>
    </submittedName>
</protein>
<gene>
    <name evidence="6" type="ORF">KHM83_18880</name>
</gene>
<dbReference type="Pfam" id="PF13545">
    <property type="entry name" value="HTH_Crp_2"/>
    <property type="match status" value="1"/>
</dbReference>
<dbReference type="InterPro" id="IPR000595">
    <property type="entry name" value="cNMP-bd_dom"/>
</dbReference>
<evidence type="ECO:0000313" key="6">
    <source>
        <dbReference type="EMBL" id="MBS7528737.1"/>
    </source>
</evidence>
<keyword evidence="1" id="KW-0805">Transcription regulation</keyword>
<dbReference type="InterPro" id="IPR012318">
    <property type="entry name" value="HTH_CRP"/>
</dbReference>
<evidence type="ECO:0000256" key="3">
    <source>
        <dbReference type="ARBA" id="ARBA00023163"/>
    </source>
</evidence>
<dbReference type="SUPFAM" id="SSF51206">
    <property type="entry name" value="cAMP-binding domain-like"/>
    <property type="match status" value="1"/>
</dbReference>
<dbReference type="InterPro" id="IPR036390">
    <property type="entry name" value="WH_DNA-bd_sf"/>
</dbReference>
<feature type="domain" description="Cyclic nucleotide-binding" evidence="4">
    <location>
        <begin position="12"/>
        <end position="118"/>
    </location>
</feature>
<dbReference type="Proteomes" id="UP000746471">
    <property type="component" value="Unassembled WGS sequence"/>
</dbReference>
<evidence type="ECO:0000313" key="7">
    <source>
        <dbReference type="Proteomes" id="UP000746471"/>
    </source>
</evidence>
<dbReference type="RefSeq" id="WP_213238592.1">
    <property type="nucleotide sequence ID" value="NZ_JAHBCL010000056.1"/>
</dbReference>
<evidence type="ECO:0000259" key="4">
    <source>
        <dbReference type="PROSITE" id="PS50042"/>
    </source>
</evidence>
<dbReference type="Gene3D" id="2.60.120.10">
    <property type="entry name" value="Jelly Rolls"/>
    <property type="match status" value="1"/>
</dbReference>
<evidence type="ECO:0000256" key="2">
    <source>
        <dbReference type="ARBA" id="ARBA00023125"/>
    </source>
</evidence>
<dbReference type="PROSITE" id="PS51063">
    <property type="entry name" value="HTH_CRP_2"/>
    <property type="match status" value="1"/>
</dbReference>